<accession>K2PQH9</accession>
<sequence length="103" mass="11067">MNEEAKASISSPAVLTAAGVARLLNLTDGYFRNRRAELEAFGFPKKLPGLNAWSKAAVMRWIATNGETYLPGKAEAQIGGADERLEISVATRALEDEYAGGRP</sequence>
<name>K2PQH9_9HYPH</name>
<organism evidence="1 2">
    <name type="scientific">Nitratireductor indicus C115</name>
    <dbReference type="NCBI Taxonomy" id="1231190"/>
    <lineage>
        <taxon>Bacteria</taxon>
        <taxon>Pseudomonadati</taxon>
        <taxon>Pseudomonadota</taxon>
        <taxon>Alphaproteobacteria</taxon>
        <taxon>Hyphomicrobiales</taxon>
        <taxon>Phyllobacteriaceae</taxon>
        <taxon>Nitratireductor</taxon>
    </lineage>
</organism>
<dbReference type="EMBL" id="AMSI01000003">
    <property type="protein sequence ID" value="EKF43307.1"/>
    <property type="molecule type" value="Genomic_DNA"/>
</dbReference>
<dbReference type="AlphaFoldDB" id="K2PQH9"/>
<evidence type="ECO:0000313" key="1">
    <source>
        <dbReference type="EMBL" id="EKF43307.1"/>
    </source>
</evidence>
<comment type="caution">
    <text evidence="1">The sequence shown here is derived from an EMBL/GenBank/DDBJ whole genome shotgun (WGS) entry which is preliminary data.</text>
</comment>
<dbReference type="RefSeq" id="WP_009449497.1">
    <property type="nucleotide sequence ID" value="NZ_AMSI01000003.1"/>
</dbReference>
<reference evidence="1 2" key="1">
    <citation type="journal article" date="2012" name="J. Bacteriol.">
        <title>Genome Sequence of Nitratireductor indicus Type Strain C115.</title>
        <authorList>
            <person name="Lai Q."/>
            <person name="Li G."/>
            <person name="Yu Z."/>
            <person name="Shao Z."/>
        </authorList>
    </citation>
    <scope>NUCLEOTIDE SEQUENCE [LARGE SCALE GENOMIC DNA]</scope>
    <source>
        <strain evidence="1 2">C115</strain>
    </source>
</reference>
<evidence type="ECO:0000313" key="2">
    <source>
        <dbReference type="Proteomes" id="UP000007374"/>
    </source>
</evidence>
<protein>
    <submittedName>
        <fullName evidence="1">Uncharacterized protein</fullName>
    </submittedName>
</protein>
<dbReference type="OrthoDB" id="8449649at2"/>
<keyword evidence="2" id="KW-1185">Reference proteome</keyword>
<dbReference type="STRING" id="721133.SAMN05216176_101362"/>
<gene>
    <name evidence="1" type="ORF">NA8A_04728</name>
</gene>
<proteinExistence type="predicted"/>
<dbReference type="eggNOG" id="ENOG502ZKSG">
    <property type="taxonomic scope" value="Bacteria"/>
</dbReference>
<dbReference type="PATRIC" id="fig|1231190.3.peg.987"/>
<dbReference type="Proteomes" id="UP000007374">
    <property type="component" value="Unassembled WGS sequence"/>
</dbReference>